<evidence type="ECO:0000313" key="1">
    <source>
        <dbReference type="EMBL" id="CAD8179353.1"/>
    </source>
</evidence>
<evidence type="ECO:0000313" key="2">
    <source>
        <dbReference type="Proteomes" id="UP000689195"/>
    </source>
</evidence>
<sequence>MIINIYLIFNLLYKIIKQKIDFTNTSIVYQYEIPSTVDSRNEMTYCGVYAQIDQVMNVGVIQVIIQIYTNYSDTSTAYWSIREFILKVNGFPNLKNLNDLKFSNNKIPPWKIIFKNAPILQCGSNPFIGGSNALDKVPIC</sequence>
<dbReference type="Proteomes" id="UP000689195">
    <property type="component" value="Unassembled WGS sequence"/>
</dbReference>
<proteinExistence type="predicted"/>
<comment type="caution">
    <text evidence="1">The sequence shown here is derived from an EMBL/GenBank/DDBJ whole genome shotgun (WGS) entry which is preliminary data.</text>
</comment>
<dbReference type="EMBL" id="CAJJDO010000071">
    <property type="protein sequence ID" value="CAD8179353.1"/>
    <property type="molecule type" value="Genomic_DNA"/>
</dbReference>
<protein>
    <submittedName>
        <fullName evidence="1">Uncharacterized protein</fullName>
    </submittedName>
</protein>
<gene>
    <name evidence="1" type="ORF">PPENT_87.1.T0710210</name>
</gene>
<dbReference type="AlphaFoldDB" id="A0A8S1VSX0"/>
<name>A0A8S1VSX0_9CILI</name>
<keyword evidence="2" id="KW-1185">Reference proteome</keyword>
<accession>A0A8S1VSX0</accession>
<organism evidence="1 2">
    <name type="scientific">Paramecium pentaurelia</name>
    <dbReference type="NCBI Taxonomy" id="43138"/>
    <lineage>
        <taxon>Eukaryota</taxon>
        <taxon>Sar</taxon>
        <taxon>Alveolata</taxon>
        <taxon>Ciliophora</taxon>
        <taxon>Intramacronucleata</taxon>
        <taxon>Oligohymenophorea</taxon>
        <taxon>Peniculida</taxon>
        <taxon>Parameciidae</taxon>
        <taxon>Paramecium</taxon>
    </lineage>
</organism>
<reference evidence="1" key="1">
    <citation type="submission" date="2021-01" db="EMBL/GenBank/DDBJ databases">
        <authorList>
            <consortium name="Genoscope - CEA"/>
            <person name="William W."/>
        </authorList>
    </citation>
    <scope>NUCLEOTIDE SEQUENCE</scope>
</reference>